<dbReference type="InterPro" id="IPR035902">
    <property type="entry name" value="Nuc_phospho_transferase"/>
</dbReference>
<comment type="cofactor">
    <cofactor evidence="2">
        <name>K(+)</name>
        <dbReference type="ChEBI" id="CHEBI:29103"/>
    </cofactor>
</comment>
<dbReference type="Gene3D" id="3.90.1170.30">
    <property type="entry name" value="Pyrimidine nucleoside phosphorylase-like, C-terminal domain"/>
    <property type="match status" value="1"/>
</dbReference>
<dbReference type="NCBIfam" id="TIGR02644">
    <property type="entry name" value="Y_phosphoryl"/>
    <property type="match status" value="1"/>
</dbReference>
<dbReference type="RefSeq" id="WP_100667903.1">
    <property type="nucleotide sequence ID" value="NZ_CP024955.1"/>
</dbReference>
<keyword evidence="8" id="KW-0328">Glycosyltransferase</keyword>
<dbReference type="SUPFAM" id="SSF47648">
    <property type="entry name" value="Nucleoside phosphorylase/phosphoribosyltransferase N-terminal domain"/>
    <property type="match status" value="1"/>
</dbReference>
<keyword evidence="14" id="KW-1185">Reference proteome</keyword>
<comment type="function">
    <text evidence="3">Catalyzes phosphorolysis of the pyrimidine nucleosides uridine, thymidine and 2'-deoxyuridine with the formation of the corresponding pyrimidine base and ribose-1-phosphate.</text>
</comment>
<reference evidence="14" key="1">
    <citation type="submission" date="2017-11" db="EMBL/GenBank/DDBJ databases">
        <title>Complete Genome Sequence of Kyrpidia sp. Strain EA-1, a thermophilic, hydrogen-oxidizing Bacterium, isolated from the Azores.</title>
        <authorList>
            <person name="Reiner J.E."/>
            <person name="Lapp C.J."/>
            <person name="Bunk B."/>
            <person name="Gescher J."/>
        </authorList>
    </citation>
    <scope>NUCLEOTIDE SEQUENCE [LARGE SCALE GENOMIC DNA]</scope>
    <source>
        <strain evidence="14">EA-1</strain>
    </source>
</reference>
<evidence type="ECO:0000256" key="2">
    <source>
        <dbReference type="ARBA" id="ARBA00001958"/>
    </source>
</evidence>
<dbReference type="FunFam" id="3.40.1030.10:FF:000003">
    <property type="entry name" value="Pyrimidine-nucleoside phosphorylase"/>
    <property type="match status" value="1"/>
</dbReference>
<evidence type="ECO:0000256" key="10">
    <source>
        <dbReference type="ARBA" id="ARBA00048453"/>
    </source>
</evidence>
<dbReference type="InterPro" id="IPR000053">
    <property type="entry name" value="Thymidine/pyrmidine_PPase"/>
</dbReference>
<dbReference type="SUPFAM" id="SSF52418">
    <property type="entry name" value="Nucleoside phosphorylase/phosphoribosyltransferase catalytic domain"/>
    <property type="match status" value="1"/>
</dbReference>
<evidence type="ECO:0000313" key="14">
    <source>
        <dbReference type="Proteomes" id="UP000231932"/>
    </source>
</evidence>
<comment type="catalytic activity">
    <reaction evidence="1">
        <text>2'-deoxyuridine + phosphate = 2-deoxy-alpha-D-ribose 1-phosphate + uracil</text>
        <dbReference type="Rhea" id="RHEA:22824"/>
        <dbReference type="ChEBI" id="CHEBI:16450"/>
        <dbReference type="ChEBI" id="CHEBI:17568"/>
        <dbReference type="ChEBI" id="CHEBI:43474"/>
        <dbReference type="ChEBI" id="CHEBI:57259"/>
        <dbReference type="EC" id="2.4.2.2"/>
    </reaction>
</comment>
<evidence type="ECO:0000256" key="1">
    <source>
        <dbReference type="ARBA" id="ARBA00001066"/>
    </source>
</evidence>
<dbReference type="InterPro" id="IPR013102">
    <property type="entry name" value="PYNP_C"/>
</dbReference>
<organism evidence="13 14">
    <name type="scientific">Kyrpidia spormannii</name>
    <dbReference type="NCBI Taxonomy" id="2055160"/>
    <lineage>
        <taxon>Bacteria</taxon>
        <taxon>Bacillati</taxon>
        <taxon>Bacillota</taxon>
        <taxon>Bacilli</taxon>
        <taxon>Bacillales</taxon>
        <taxon>Alicyclobacillaceae</taxon>
        <taxon>Kyrpidia</taxon>
    </lineage>
</organism>
<sequence length="438" mass="47202">MHVPDLIRRKRDGEELTDEEIEELVRGYVRGVVPDYQMAAFLMAVYFQGMNERETAALTRAMVRSGGVVDLSSVPGVKLDKHSTGGVADTTTLVLLPLVASAGVAVAKMSGRGLGYTGGTIDKLESVPGFRTHLSAVEFVAQLRRIGLALTAQSRELTPADQQLYALRDVTATVESPALIASSVMSKKIAGGADKIVLDVKVGRGALLPDERGARDLAERLVRLGERMGREVTAFLTDMDQPLGLAIGNALEVIEAVEVLQGKAGGELRELSVAIGAEMVRMAGVEVDAAEARRLLEVKLDRGEALKMFRRWIEAQGGDGRVAEDPRRFLPKAAYVRVVTAAAGGYIQDIDPKRLGRLVQSLGAGRRRKEDVVDLSVGVVLGGKVGDRLQDGEPLAVIHARSRQDLDLAEREVRSAIILSRDPVPRRPVILDRICLGS</sequence>
<dbReference type="InterPro" id="IPR017872">
    <property type="entry name" value="Pyrmidine_PPase_CS"/>
</dbReference>
<evidence type="ECO:0000256" key="9">
    <source>
        <dbReference type="ARBA" id="ARBA00022679"/>
    </source>
</evidence>
<evidence type="ECO:0000313" key="13">
    <source>
        <dbReference type="EMBL" id="ATY85110.1"/>
    </source>
</evidence>
<dbReference type="EMBL" id="CP024955">
    <property type="protein sequence ID" value="ATY85110.1"/>
    <property type="molecule type" value="Genomic_DNA"/>
</dbReference>
<evidence type="ECO:0000256" key="3">
    <source>
        <dbReference type="ARBA" id="ARBA00003877"/>
    </source>
</evidence>
<dbReference type="InterPro" id="IPR036320">
    <property type="entry name" value="Glycosyl_Trfase_fam3_N_dom_sf"/>
</dbReference>
<dbReference type="GO" id="GO:0005829">
    <property type="term" value="C:cytosol"/>
    <property type="evidence" value="ECO:0007669"/>
    <property type="project" value="TreeGrafter"/>
</dbReference>
<dbReference type="GO" id="GO:0006213">
    <property type="term" value="P:pyrimidine nucleoside metabolic process"/>
    <property type="evidence" value="ECO:0007669"/>
    <property type="project" value="InterPro"/>
</dbReference>
<dbReference type="KEGG" id="kyr:CVV65_09365"/>
<dbReference type="SMART" id="SM00941">
    <property type="entry name" value="PYNP_C"/>
    <property type="match status" value="1"/>
</dbReference>
<comment type="similarity">
    <text evidence="4">Belongs to the thymidine/pyrimidine-nucleoside phosphorylase family.</text>
</comment>
<comment type="catalytic activity">
    <reaction evidence="11">
        <text>thymidine + phosphate = 2-deoxy-alpha-D-ribose 1-phosphate + thymine</text>
        <dbReference type="Rhea" id="RHEA:16037"/>
        <dbReference type="ChEBI" id="CHEBI:17748"/>
        <dbReference type="ChEBI" id="CHEBI:17821"/>
        <dbReference type="ChEBI" id="CHEBI:43474"/>
        <dbReference type="ChEBI" id="CHEBI:57259"/>
        <dbReference type="EC" id="2.4.2.2"/>
    </reaction>
</comment>
<name>A0A2K8N916_9BACL</name>
<keyword evidence="9" id="KW-0808">Transferase</keyword>
<dbReference type="Pfam" id="PF02885">
    <property type="entry name" value="Glycos_trans_3N"/>
    <property type="match status" value="1"/>
</dbReference>
<dbReference type="InterPro" id="IPR017459">
    <property type="entry name" value="Glycosyl_Trfase_fam3_N_dom"/>
</dbReference>
<dbReference type="PANTHER" id="PTHR10515:SF0">
    <property type="entry name" value="THYMIDINE PHOSPHORYLASE"/>
    <property type="match status" value="1"/>
</dbReference>
<evidence type="ECO:0000256" key="11">
    <source>
        <dbReference type="ARBA" id="ARBA00048525"/>
    </source>
</evidence>
<proteinExistence type="inferred from homology"/>
<dbReference type="OrthoDB" id="9763887at2"/>
<evidence type="ECO:0000259" key="12">
    <source>
        <dbReference type="SMART" id="SM00941"/>
    </source>
</evidence>
<dbReference type="AlphaFoldDB" id="A0A2K8N916"/>
<dbReference type="PROSITE" id="PS00647">
    <property type="entry name" value="THYMID_PHOSPHORYLASE"/>
    <property type="match status" value="1"/>
</dbReference>
<dbReference type="SUPFAM" id="SSF54680">
    <property type="entry name" value="Pyrimidine nucleoside phosphorylase C-terminal domain"/>
    <property type="match status" value="1"/>
</dbReference>
<dbReference type="EC" id="2.4.2.2" evidence="6"/>
<accession>A0A2K8N916</accession>
<dbReference type="PANTHER" id="PTHR10515">
    <property type="entry name" value="THYMIDINE PHOSPHORYLASE"/>
    <property type="match status" value="1"/>
</dbReference>
<comment type="catalytic activity">
    <reaction evidence="10">
        <text>uridine + phosphate = alpha-D-ribose 1-phosphate + uracil</text>
        <dbReference type="Rhea" id="RHEA:24388"/>
        <dbReference type="ChEBI" id="CHEBI:16704"/>
        <dbReference type="ChEBI" id="CHEBI:17568"/>
        <dbReference type="ChEBI" id="CHEBI:43474"/>
        <dbReference type="ChEBI" id="CHEBI:57720"/>
        <dbReference type="EC" id="2.4.2.2"/>
    </reaction>
</comment>
<dbReference type="PIRSF" id="PIRSF000478">
    <property type="entry name" value="TP_PyNP"/>
    <property type="match status" value="1"/>
</dbReference>
<dbReference type="NCBIfam" id="NF004490">
    <property type="entry name" value="PRK05820.1"/>
    <property type="match status" value="1"/>
</dbReference>
<comment type="subunit">
    <text evidence="5">Homodimer.</text>
</comment>
<feature type="domain" description="Pyrimidine nucleoside phosphorylase C-terminal" evidence="12">
    <location>
        <begin position="346"/>
        <end position="420"/>
    </location>
</feature>
<protein>
    <recommendedName>
        <fullName evidence="7">Pyrimidine-nucleoside phosphorylase</fullName>
        <ecNumber evidence="6">2.4.2.2</ecNumber>
    </recommendedName>
</protein>
<dbReference type="InterPro" id="IPR036566">
    <property type="entry name" value="PYNP-like_C_sf"/>
</dbReference>
<dbReference type="Proteomes" id="UP000231932">
    <property type="component" value="Chromosome"/>
</dbReference>
<evidence type="ECO:0000256" key="4">
    <source>
        <dbReference type="ARBA" id="ARBA00006915"/>
    </source>
</evidence>
<evidence type="ECO:0000256" key="5">
    <source>
        <dbReference type="ARBA" id="ARBA00011738"/>
    </source>
</evidence>
<evidence type="ECO:0000256" key="8">
    <source>
        <dbReference type="ARBA" id="ARBA00022676"/>
    </source>
</evidence>
<evidence type="ECO:0000256" key="7">
    <source>
        <dbReference type="ARBA" id="ARBA00014680"/>
    </source>
</evidence>
<evidence type="ECO:0000256" key="6">
    <source>
        <dbReference type="ARBA" id="ARBA00011889"/>
    </source>
</evidence>
<dbReference type="Gene3D" id="3.40.1030.10">
    <property type="entry name" value="Nucleoside phosphorylase/phosphoribosyltransferase catalytic domain"/>
    <property type="match status" value="1"/>
</dbReference>
<dbReference type="InterPro" id="IPR000312">
    <property type="entry name" value="Glycosyl_Trfase_fam3"/>
</dbReference>
<dbReference type="GO" id="GO:0009032">
    <property type="term" value="F:thymidine phosphorylase activity"/>
    <property type="evidence" value="ECO:0007669"/>
    <property type="project" value="TreeGrafter"/>
</dbReference>
<dbReference type="Pfam" id="PF07831">
    <property type="entry name" value="PYNP_C"/>
    <property type="match status" value="1"/>
</dbReference>
<dbReference type="GO" id="GO:0004645">
    <property type="term" value="F:1,4-alpha-oligoglucan phosphorylase activity"/>
    <property type="evidence" value="ECO:0007669"/>
    <property type="project" value="InterPro"/>
</dbReference>
<dbReference type="InterPro" id="IPR018090">
    <property type="entry name" value="Pyrmidine_PPas_bac/euk"/>
</dbReference>
<gene>
    <name evidence="13" type="ORF">CVV65_09365</name>
</gene>
<dbReference type="GO" id="GO:0006206">
    <property type="term" value="P:pyrimidine nucleobase metabolic process"/>
    <property type="evidence" value="ECO:0007669"/>
    <property type="project" value="InterPro"/>
</dbReference>
<dbReference type="Pfam" id="PF00591">
    <property type="entry name" value="Glycos_transf_3"/>
    <property type="match status" value="1"/>
</dbReference>
<dbReference type="Gene3D" id="1.20.970.10">
    <property type="entry name" value="Transferase, Pyrimidine Nucleoside Phosphorylase, Chain C"/>
    <property type="match status" value="1"/>
</dbReference>